<feature type="domain" description="AAA+ ATPase" evidence="16">
    <location>
        <begin position="198"/>
        <end position="337"/>
    </location>
</feature>
<dbReference type="HAMAP" id="MF_01458">
    <property type="entry name" value="FtsH"/>
    <property type="match status" value="1"/>
</dbReference>
<evidence type="ECO:0000256" key="8">
    <source>
        <dbReference type="ARBA" id="ARBA00022833"/>
    </source>
</evidence>
<evidence type="ECO:0000256" key="15">
    <source>
        <dbReference type="RuleBase" id="RU003651"/>
    </source>
</evidence>
<dbReference type="PANTHER" id="PTHR23076:SF97">
    <property type="entry name" value="ATP-DEPENDENT ZINC METALLOPROTEASE YME1L1"/>
    <property type="match status" value="1"/>
</dbReference>
<dbReference type="GO" id="GO:0016887">
    <property type="term" value="F:ATP hydrolysis activity"/>
    <property type="evidence" value="ECO:0007669"/>
    <property type="project" value="UniProtKB-UniRule"/>
</dbReference>
<dbReference type="GO" id="GO:0006508">
    <property type="term" value="P:proteolysis"/>
    <property type="evidence" value="ECO:0007669"/>
    <property type="project" value="UniProtKB-KW"/>
</dbReference>
<dbReference type="Proteomes" id="UP000231426">
    <property type="component" value="Unassembled WGS sequence"/>
</dbReference>
<dbReference type="InterPro" id="IPR003960">
    <property type="entry name" value="ATPase_AAA_CS"/>
</dbReference>
<dbReference type="InterPro" id="IPR003959">
    <property type="entry name" value="ATPase_AAA_core"/>
</dbReference>
<feature type="transmembrane region" description="Helical" evidence="14">
    <location>
        <begin position="7"/>
        <end position="25"/>
    </location>
</feature>
<gene>
    <name evidence="14" type="primary">ftsH</name>
    <name evidence="17" type="ORF">COU29_01255</name>
</gene>
<feature type="binding site" evidence="14">
    <location>
        <position position="506"/>
    </location>
    <ligand>
        <name>Zn(2+)</name>
        <dbReference type="ChEBI" id="CHEBI:29105"/>
        <note>catalytic</note>
    </ligand>
</feature>
<comment type="subcellular location">
    <subcellularLocation>
        <location evidence="14">Cell membrane</location>
        <topology evidence="14">Multi-pass membrane protein</topology>
        <orientation evidence="14">Cytoplasmic side</orientation>
    </subcellularLocation>
    <subcellularLocation>
        <location evidence="1">Membrane</location>
    </subcellularLocation>
</comment>
<keyword evidence="11 14" id="KW-0482">Metalloprotease</keyword>
<evidence type="ECO:0000256" key="11">
    <source>
        <dbReference type="ARBA" id="ARBA00023049"/>
    </source>
</evidence>
<dbReference type="InterPro" id="IPR041569">
    <property type="entry name" value="AAA_lid_3"/>
</dbReference>
<dbReference type="GO" id="GO:0004176">
    <property type="term" value="F:ATP-dependent peptidase activity"/>
    <property type="evidence" value="ECO:0007669"/>
    <property type="project" value="InterPro"/>
</dbReference>
<name>A0A2M6W6I7_9BACT</name>
<keyword evidence="5 14" id="KW-0479">Metal-binding</keyword>
<dbReference type="FunFam" id="3.40.50.300:FF:000001">
    <property type="entry name" value="ATP-dependent zinc metalloprotease FtsH"/>
    <property type="match status" value="1"/>
</dbReference>
<dbReference type="Pfam" id="PF01434">
    <property type="entry name" value="Peptidase_M41"/>
    <property type="match status" value="1"/>
</dbReference>
<comment type="similarity">
    <text evidence="15">Belongs to the AAA ATPase family.</text>
</comment>
<keyword evidence="7 14" id="KW-0378">Hydrolase</keyword>
<dbReference type="CDD" id="cd19501">
    <property type="entry name" value="RecA-like_FtsH"/>
    <property type="match status" value="1"/>
</dbReference>
<feature type="active site" evidence="14">
    <location>
        <position position="429"/>
    </location>
</feature>
<comment type="similarity">
    <text evidence="13 14">In the central section; belongs to the AAA ATPase family.</text>
</comment>
<evidence type="ECO:0000256" key="13">
    <source>
        <dbReference type="ARBA" id="ARBA00061570"/>
    </source>
</evidence>
<evidence type="ECO:0000313" key="18">
    <source>
        <dbReference type="Proteomes" id="UP000231426"/>
    </source>
</evidence>
<evidence type="ECO:0000256" key="1">
    <source>
        <dbReference type="ARBA" id="ARBA00004370"/>
    </source>
</evidence>
<evidence type="ECO:0000256" key="2">
    <source>
        <dbReference type="ARBA" id="ARBA00010044"/>
    </source>
</evidence>
<keyword evidence="6 14" id="KW-0547">Nucleotide-binding</keyword>
<keyword evidence="4 14" id="KW-0812">Transmembrane</keyword>
<dbReference type="InterPro" id="IPR037219">
    <property type="entry name" value="Peptidase_M41-like"/>
</dbReference>
<keyword evidence="3 14" id="KW-0645">Protease</keyword>
<dbReference type="AlphaFoldDB" id="A0A2M6W6I7"/>
<dbReference type="FunFam" id="1.20.58.760:FF:000001">
    <property type="entry name" value="ATP-dependent zinc metalloprotease FtsH"/>
    <property type="match status" value="1"/>
</dbReference>
<comment type="similarity">
    <text evidence="2 14">In the C-terminal section; belongs to the peptidase M41 family.</text>
</comment>
<dbReference type="InterPro" id="IPR027417">
    <property type="entry name" value="P-loop_NTPase"/>
</dbReference>
<keyword evidence="17" id="KW-0132">Cell division</keyword>
<dbReference type="InterPro" id="IPR000642">
    <property type="entry name" value="Peptidase_M41"/>
</dbReference>
<feature type="binding site" evidence="14">
    <location>
        <position position="428"/>
    </location>
    <ligand>
        <name>Zn(2+)</name>
        <dbReference type="ChEBI" id="CHEBI:29105"/>
        <note>catalytic</note>
    </ligand>
</feature>
<evidence type="ECO:0000256" key="7">
    <source>
        <dbReference type="ARBA" id="ARBA00022801"/>
    </source>
</evidence>
<dbReference type="EC" id="3.4.24.-" evidence="14"/>
<dbReference type="InterPro" id="IPR003593">
    <property type="entry name" value="AAA+_ATPase"/>
</dbReference>
<evidence type="ECO:0000256" key="12">
    <source>
        <dbReference type="ARBA" id="ARBA00023136"/>
    </source>
</evidence>
<keyword evidence="12 14" id="KW-0472">Membrane</keyword>
<comment type="cofactor">
    <cofactor evidence="14">
        <name>Zn(2+)</name>
        <dbReference type="ChEBI" id="CHEBI:29105"/>
    </cofactor>
    <text evidence="14">Binds 1 zinc ion per subunit.</text>
</comment>
<evidence type="ECO:0000256" key="14">
    <source>
        <dbReference type="HAMAP-Rule" id="MF_01458"/>
    </source>
</evidence>
<dbReference type="GO" id="GO:0051301">
    <property type="term" value="P:cell division"/>
    <property type="evidence" value="ECO:0007669"/>
    <property type="project" value="UniProtKB-KW"/>
</dbReference>
<dbReference type="SMART" id="SM00382">
    <property type="entry name" value="AAA"/>
    <property type="match status" value="1"/>
</dbReference>
<keyword evidence="9 14" id="KW-0067">ATP-binding</keyword>
<comment type="function">
    <text evidence="14">Acts as a processive, ATP-dependent zinc metallopeptidase for both cytoplasmic and membrane proteins. Plays a role in the quality control of integral membrane proteins.</text>
</comment>
<dbReference type="Pfam" id="PF17862">
    <property type="entry name" value="AAA_lid_3"/>
    <property type="match status" value="1"/>
</dbReference>
<keyword evidence="8 14" id="KW-0862">Zinc</keyword>
<reference evidence="18" key="1">
    <citation type="submission" date="2017-09" db="EMBL/GenBank/DDBJ databases">
        <title>Depth-based differentiation of microbial function through sediment-hosted aquifers and enrichment of novel symbionts in the deep terrestrial subsurface.</title>
        <authorList>
            <person name="Probst A.J."/>
            <person name="Ladd B."/>
            <person name="Jarett J.K."/>
            <person name="Geller-Mcgrath D.E."/>
            <person name="Sieber C.M.K."/>
            <person name="Emerson J.B."/>
            <person name="Anantharaman K."/>
            <person name="Thomas B.C."/>
            <person name="Malmstrom R."/>
            <person name="Stieglmeier M."/>
            <person name="Klingl A."/>
            <person name="Woyke T."/>
            <person name="Ryan C.M."/>
            <person name="Banfield J.F."/>
        </authorList>
    </citation>
    <scope>NUCLEOTIDE SEQUENCE [LARGE SCALE GENOMIC DNA]</scope>
</reference>
<evidence type="ECO:0000313" key="17">
    <source>
        <dbReference type="EMBL" id="PIT88399.1"/>
    </source>
</evidence>
<organism evidence="17 18">
    <name type="scientific">Candidatus Magasanikbacteria bacterium CG10_big_fil_rev_8_21_14_0_10_36_32</name>
    <dbReference type="NCBI Taxonomy" id="1974646"/>
    <lineage>
        <taxon>Bacteria</taxon>
        <taxon>Candidatus Magasanikiibacteriota</taxon>
    </lineage>
</organism>
<keyword evidence="14" id="KW-1003">Cell membrane</keyword>
<dbReference type="GO" id="GO:0008270">
    <property type="term" value="F:zinc ion binding"/>
    <property type="evidence" value="ECO:0007669"/>
    <property type="project" value="UniProtKB-UniRule"/>
</dbReference>
<dbReference type="PROSITE" id="PS00674">
    <property type="entry name" value="AAA"/>
    <property type="match status" value="1"/>
</dbReference>
<dbReference type="Gene3D" id="1.20.58.760">
    <property type="entry name" value="Peptidase M41"/>
    <property type="match status" value="1"/>
</dbReference>
<feature type="binding site" evidence="14">
    <location>
        <position position="432"/>
    </location>
    <ligand>
        <name>Zn(2+)</name>
        <dbReference type="ChEBI" id="CHEBI:29105"/>
        <note>catalytic</note>
    </ligand>
</feature>
<dbReference type="PANTHER" id="PTHR23076">
    <property type="entry name" value="METALLOPROTEASE M41 FTSH"/>
    <property type="match status" value="1"/>
</dbReference>
<keyword evidence="10 14" id="KW-1133">Transmembrane helix</keyword>
<dbReference type="NCBIfam" id="TIGR01241">
    <property type="entry name" value="FtsH_fam"/>
    <property type="match status" value="1"/>
</dbReference>
<evidence type="ECO:0000256" key="9">
    <source>
        <dbReference type="ARBA" id="ARBA00022840"/>
    </source>
</evidence>
<dbReference type="FunFam" id="1.10.8.60:FF:000001">
    <property type="entry name" value="ATP-dependent zinc metalloprotease FtsH"/>
    <property type="match status" value="1"/>
</dbReference>
<evidence type="ECO:0000259" key="16">
    <source>
        <dbReference type="SMART" id="SM00382"/>
    </source>
</evidence>
<comment type="subunit">
    <text evidence="14">Homohexamer.</text>
</comment>
<dbReference type="GO" id="GO:0030163">
    <property type="term" value="P:protein catabolic process"/>
    <property type="evidence" value="ECO:0007669"/>
    <property type="project" value="UniProtKB-UniRule"/>
</dbReference>
<dbReference type="GO" id="GO:0005886">
    <property type="term" value="C:plasma membrane"/>
    <property type="evidence" value="ECO:0007669"/>
    <property type="project" value="UniProtKB-SubCell"/>
</dbReference>
<dbReference type="InterPro" id="IPR005936">
    <property type="entry name" value="FtsH"/>
</dbReference>
<feature type="transmembrane region" description="Helical" evidence="14">
    <location>
        <begin position="111"/>
        <end position="133"/>
    </location>
</feature>
<protein>
    <recommendedName>
        <fullName evidence="14">ATP-dependent zinc metalloprotease FtsH</fullName>
        <ecNumber evidence="14">3.4.24.-</ecNumber>
    </recommendedName>
</protein>
<evidence type="ECO:0000256" key="5">
    <source>
        <dbReference type="ARBA" id="ARBA00022723"/>
    </source>
</evidence>
<dbReference type="GO" id="GO:0004222">
    <property type="term" value="F:metalloendopeptidase activity"/>
    <property type="evidence" value="ECO:0007669"/>
    <property type="project" value="InterPro"/>
</dbReference>
<dbReference type="Gene3D" id="3.40.50.300">
    <property type="entry name" value="P-loop containing nucleotide triphosphate hydrolases"/>
    <property type="match status" value="1"/>
</dbReference>
<dbReference type="Gene3D" id="1.10.8.60">
    <property type="match status" value="1"/>
</dbReference>
<comment type="caution">
    <text evidence="17">The sequence shown here is derived from an EMBL/GenBank/DDBJ whole genome shotgun (WGS) entry which is preliminary data.</text>
</comment>
<sequence length="607" mass="67135">MKDFLKNFLIVFLALFLIAGVISFFKGDDSKKPEIIGVAKMVEEINANTVKKVTVEGNLLKVELKDTSAKLQEVKKEPTDSFGSIMKDYGVSDEARKLLEVEVKDESSWKFWAANLIPALLPLIIIIFFFYFMSRGVQGMNNKAMGFGQSNPRQAGAGPREKKTFKNVAGAGEAKQELLEIVDFLKHPKKFAQMGAKIPKGVLLMGAPGTGKTLLAKAVAGEANVPFFHMSGSEFVEMFVGVGASRVRDLFGKAKKAAPAIVFIDEIDAVGRRRGAGLGGGHDEREQTLNQILVEMDGFDPNIGVIVIAATNRPDVLDPALLRPGRFDRRVVLDLPDIKDREEILAIHALNKPLVAEVSLRKIAERTPGFSGADLENLLNEAAILTVRRGLKKVTEDEILESIEKVLLGPERKNRVITEQEKKMTAYHEAGHAVVGHLLPHGDPVRKVSIISRGQAGGYTLKMPSEDRHYHTLAQFKSELAMIMGGYVVEKMIFGDEMISTGPSSDLKSATQLAKNMVTRFGMSDLGPRTFGEHEEMIFLGKEIHDQQDYSDKTAEAIDKEVSNLLLEAEKKAKQIIELNRDKLEKMVAVLLEKETIEQDEIKKIME</sequence>
<evidence type="ECO:0000256" key="6">
    <source>
        <dbReference type="ARBA" id="ARBA00022741"/>
    </source>
</evidence>
<accession>A0A2M6W6I7</accession>
<dbReference type="SUPFAM" id="SSF140990">
    <property type="entry name" value="FtsH protease domain-like"/>
    <property type="match status" value="1"/>
</dbReference>
<evidence type="ECO:0000256" key="4">
    <source>
        <dbReference type="ARBA" id="ARBA00022692"/>
    </source>
</evidence>
<dbReference type="Pfam" id="PF00004">
    <property type="entry name" value="AAA"/>
    <property type="match status" value="1"/>
</dbReference>
<proteinExistence type="inferred from homology"/>
<dbReference type="EMBL" id="PFBV01000003">
    <property type="protein sequence ID" value="PIT88399.1"/>
    <property type="molecule type" value="Genomic_DNA"/>
</dbReference>
<dbReference type="GO" id="GO:0005524">
    <property type="term" value="F:ATP binding"/>
    <property type="evidence" value="ECO:0007669"/>
    <property type="project" value="UniProtKB-UniRule"/>
</dbReference>
<dbReference type="SUPFAM" id="SSF52540">
    <property type="entry name" value="P-loop containing nucleoside triphosphate hydrolases"/>
    <property type="match status" value="1"/>
</dbReference>
<evidence type="ECO:0000256" key="10">
    <source>
        <dbReference type="ARBA" id="ARBA00022989"/>
    </source>
</evidence>
<keyword evidence="17" id="KW-0131">Cell cycle</keyword>
<evidence type="ECO:0000256" key="3">
    <source>
        <dbReference type="ARBA" id="ARBA00022670"/>
    </source>
</evidence>
<feature type="binding site" evidence="14">
    <location>
        <begin position="206"/>
        <end position="213"/>
    </location>
    <ligand>
        <name>ATP</name>
        <dbReference type="ChEBI" id="CHEBI:30616"/>
    </ligand>
</feature>